<dbReference type="PANTHER" id="PTHR45138:SF9">
    <property type="entry name" value="DIGUANYLATE CYCLASE DGCM-RELATED"/>
    <property type="match status" value="1"/>
</dbReference>
<dbReference type="InterPro" id="IPR029151">
    <property type="entry name" value="Sensor-like_sf"/>
</dbReference>
<dbReference type="GO" id="GO:0005886">
    <property type="term" value="C:plasma membrane"/>
    <property type="evidence" value="ECO:0007669"/>
    <property type="project" value="UniProtKB-SubCell"/>
</dbReference>
<dbReference type="CDD" id="cd18773">
    <property type="entry name" value="PDC1_HK_sensor"/>
    <property type="match status" value="1"/>
</dbReference>
<proteinExistence type="predicted"/>
<dbReference type="GO" id="GO:1902201">
    <property type="term" value="P:negative regulation of bacterial-type flagellum-dependent cell motility"/>
    <property type="evidence" value="ECO:0007669"/>
    <property type="project" value="TreeGrafter"/>
</dbReference>
<evidence type="ECO:0000256" key="10">
    <source>
        <dbReference type="SAM" id="Phobius"/>
    </source>
</evidence>
<accession>A0A370S960</accession>
<dbReference type="EMBL" id="QRAV01000014">
    <property type="protein sequence ID" value="RDL16273.1"/>
    <property type="molecule type" value="Genomic_DNA"/>
</dbReference>
<dbReference type="EC" id="2.7.7.65" evidence="4"/>
<feature type="transmembrane region" description="Helical" evidence="10">
    <location>
        <begin position="29"/>
        <end position="48"/>
    </location>
</feature>
<dbReference type="NCBIfam" id="TIGR00254">
    <property type="entry name" value="GGDEF"/>
    <property type="match status" value="1"/>
</dbReference>
<dbReference type="RefSeq" id="WP_115147708.1">
    <property type="nucleotide sequence ID" value="NZ_QRAV01000014.1"/>
</dbReference>
<name>A0A370S960_PSEJE</name>
<evidence type="ECO:0000313" key="12">
    <source>
        <dbReference type="EMBL" id="RDL16273.1"/>
    </source>
</evidence>
<evidence type="ECO:0000256" key="8">
    <source>
        <dbReference type="ARBA" id="ARBA00023136"/>
    </source>
</evidence>
<dbReference type="Gene3D" id="3.30.450.20">
    <property type="entry name" value="PAS domain"/>
    <property type="match status" value="1"/>
</dbReference>
<evidence type="ECO:0000256" key="5">
    <source>
        <dbReference type="ARBA" id="ARBA00022475"/>
    </source>
</evidence>
<organism evidence="12 13">
    <name type="scientific">Pseudomonas jessenii</name>
    <dbReference type="NCBI Taxonomy" id="77298"/>
    <lineage>
        <taxon>Bacteria</taxon>
        <taxon>Pseudomonadati</taxon>
        <taxon>Pseudomonadota</taxon>
        <taxon>Gammaproteobacteria</taxon>
        <taxon>Pseudomonadales</taxon>
        <taxon>Pseudomonadaceae</taxon>
        <taxon>Pseudomonas</taxon>
    </lineage>
</organism>
<sequence length="547" mass="59615">MDRANNQRDSVDDKRAGDRPPGVVLDLRWLIFTLVVLSVLATLGNSLITAYRVQRDALVEHALQSNSAYAAKVASSLSEFIRSAQSHLHYGAVELGKEWGNAKELRAEAMRLQKQDADFNSIAIVDVDARVLEAYPDTLQIIGSTLHSDAVQNAIEARRPFISPAYKSAAGNLVVFVSEPIYDSSNRYVGIIGGSIYLQQDNALHTLISQHFYHTGTFAFVADQNRHLLYHPETSRIGETLGWSKTVDAALRGESGFMEVPNYKGIPMLAGYAQVPGAGWAVVAQQPREVSLAPLKTLMDNVILGMVPAALIGFVLMWWGALLICRPLHQLSSIAGQLSAPRATEKLHHVKAWYREAFSIRQAMLTSVQLLQAKIGRLNQQAFTDPMTGIANRRAMDEELLGLEQAGRTYSVLSLDIDHFKKVNDTFGHDKGDLAIKQVAATLASYSRTGDLACRAGGEEFLLILPDTDLESANLIAERVRQAIATSDIPGVGRITASIGVATCVQAPTPADVVLKQADECLYRAKQSGRNRVESCLASTLQSAGPE</sequence>
<protein>
    <recommendedName>
        <fullName evidence="4">diguanylate cyclase</fullName>
        <ecNumber evidence="4">2.7.7.65</ecNumber>
    </recommendedName>
</protein>
<dbReference type="SMART" id="SM00267">
    <property type="entry name" value="GGDEF"/>
    <property type="match status" value="1"/>
</dbReference>
<evidence type="ECO:0000256" key="9">
    <source>
        <dbReference type="ARBA" id="ARBA00034247"/>
    </source>
</evidence>
<reference evidence="12 13" key="1">
    <citation type="submission" date="2018-07" db="EMBL/GenBank/DDBJ databases">
        <title>Genome sequencing of rice bacterial endophytes.</title>
        <authorList>
            <person name="Venturi V."/>
        </authorList>
    </citation>
    <scope>NUCLEOTIDE SEQUENCE [LARGE SCALE GENOMIC DNA]</scope>
    <source>
        <strain evidence="12 13">E2333</strain>
    </source>
</reference>
<evidence type="ECO:0000313" key="13">
    <source>
        <dbReference type="Proteomes" id="UP000255365"/>
    </source>
</evidence>
<dbReference type="Pfam" id="PF02743">
    <property type="entry name" value="dCache_1"/>
    <property type="match status" value="1"/>
</dbReference>
<evidence type="ECO:0000256" key="7">
    <source>
        <dbReference type="ARBA" id="ARBA00022989"/>
    </source>
</evidence>
<keyword evidence="6 10" id="KW-0812">Transmembrane</keyword>
<evidence type="ECO:0000256" key="1">
    <source>
        <dbReference type="ARBA" id="ARBA00001946"/>
    </source>
</evidence>
<dbReference type="Pfam" id="PF00990">
    <property type="entry name" value="GGDEF"/>
    <property type="match status" value="1"/>
</dbReference>
<dbReference type="SUPFAM" id="SSF103190">
    <property type="entry name" value="Sensory domain-like"/>
    <property type="match status" value="2"/>
</dbReference>
<dbReference type="Proteomes" id="UP000255365">
    <property type="component" value="Unassembled WGS sequence"/>
</dbReference>
<keyword evidence="5" id="KW-1003">Cell membrane</keyword>
<dbReference type="InterPro" id="IPR000160">
    <property type="entry name" value="GGDEF_dom"/>
</dbReference>
<dbReference type="InterPro" id="IPR033479">
    <property type="entry name" value="dCache_1"/>
</dbReference>
<feature type="transmembrane region" description="Helical" evidence="10">
    <location>
        <begin position="302"/>
        <end position="324"/>
    </location>
</feature>
<feature type="domain" description="GGDEF" evidence="11">
    <location>
        <begin position="408"/>
        <end position="538"/>
    </location>
</feature>
<comment type="subcellular location">
    <subcellularLocation>
        <location evidence="2">Cell inner membrane</location>
    </subcellularLocation>
    <subcellularLocation>
        <location evidence="3">Cell membrane</location>
        <topology evidence="3">Multi-pass membrane protein</topology>
    </subcellularLocation>
</comment>
<dbReference type="CDD" id="cd12912">
    <property type="entry name" value="PDC2_MCP_like"/>
    <property type="match status" value="1"/>
</dbReference>
<evidence type="ECO:0000256" key="6">
    <source>
        <dbReference type="ARBA" id="ARBA00022692"/>
    </source>
</evidence>
<evidence type="ECO:0000256" key="2">
    <source>
        <dbReference type="ARBA" id="ARBA00004533"/>
    </source>
</evidence>
<dbReference type="FunFam" id="3.30.70.270:FF:000001">
    <property type="entry name" value="Diguanylate cyclase domain protein"/>
    <property type="match status" value="1"/>
</dbReference>
<dbReference type="InterPro" id="IPR043128">
    <property type="entry name" value="Rev_trsase/Diguanyl_cyclase"/>
</dbReference>
<dbReference type="InterPro" id="IPR029787">
    <property type="entry name" value="Nucleotide_cyclase"/>
</dbReference>
<gene>
    <name evidence="12" type="ORF">DEU51_114132</name>
</gene>
<comment type="catalytic activity">
    <reaction evidence="9">
        <text>2 GTP = 3',3'-c-di-GMP + 2 diphosphate</text>
        <dbReference type="Rhea" id="RHEA:24898"/>
        <dbReference type="ChEBI" id="CHEBI:33019"/>
        <dbReference type="ChEBI" id="CHEBI:37565"/>
        <dbReference type="ChEBI" id="CHEBI:58805"/>
        <dbReference type="EC" id="2.7.7.65"/>
    </reaction>
</comment>
<dbReference type="PANTHER" id="PTHR45138">
    <property type="entry name" value="REGULATORY COMPONENTS OF SENSORY TRANSDUCTION SYSTEM"/>
    <property type="match status" value="1"/>
</dbReference>
<evidence type="ECO:0000256" key="4">
    <source>
        <dbReference type="ARBA" id="ARBA00012528"/>
    </source>
</evidence>
<dbReference type="PROSITE" id="PS50887">
    <property type="entry name" value="GGDEF"/>
    <property type="match status" value="1"/>
</dbReference>
<keyword evidence="7 10" id="KW-1133">Transmembrane helix</keyword>
<keyword evidence="8 10" id="KW-0472">Membrane</keyword>
<dbReference type="InterPro" id="IPR050469">
    <property type="entry name" value="Diguanylate_Cyclase"/>
</dbReference>
<dbReference type="GO" id="GO:0043709">
    <property type="term" value="P:cell adhesion involved in single-species biofilm formation"/>
    <property type="evidence" value="ECO:0007669"/>
    <property type="project" value="TreeGrafter"/>
</dbReference>
<evidence type="ECO:0000259" key="11">
    <source>
        <dbReference type="PROSITE" id="PS50887"/>
    </source>
</evidence>
<comment type="cofactor">
    <cofactor evidence="1">
        <name>Mg(2+)</name>
        <dbReference type="ChEBI" id="CHEBI:18420"/>
    </cofactor>
</comment>
<evidence type="ECO:0000256" key="3">
    <source>
        <dbReference type="ARBA" id="ARBA00004651"/>
    </source>
</evidence>
<dbReference type="AlphaFoldDB" id="A0A370S960"/>
<dbReference type="CDD" id="cd01949">
    <property type="entry name" value="GGDEF"/>
    <property type="match status" value="1"/>
</dbReference>
<comment type="caution">
    <text evidence="12">The sequence shown here is derived from an EMBL/GenBank/DDBJ whole genome shotgun (WGS) entry which is preliminary data.</text>
</comment>
<dbReference type="GO" id="GO:0052621">
    <property type="term" value="F:diguanylate cyclase activity"/>
    <property type="evidence" value="ECO:0007669"/>
    <property type="project" value="UniProtKB-EC"/>
</dbReference>
<dbReference type="Gene3D" id="3.30.70.270">
    <property type="match status" value="1"/>
</dbReference>
<dbReference type="SUPFAM" id="SSF55073">
    <property type="entry name" value="Nucleotide cyclase"/>
    <property type="match status" value="1"/>
</dbReference>